<gene>
    <name evidence="2" type="ORF">N869_00725</name>
</gene>
<keyword evidence="1" id="KW-0472">Membrane</keyword>
<feature type="transmembrane region" description="Helical" evidence="1">
    <location>
        <begin position="37"/>
        <end position="60"/>
    </location>
</feature>
<keyword evidence="3" id="KW-1185">Reference proteome</keyword>
<dbReference type="Proteomes" id="UP000054314">
    <property type="component" value="Unassembled WGS sequence"/>
</dbReference>
<name>A0A0A0C273_9CELL</name>
<keyword evidence="1" id="KW-0812">Transmembrane</keyword>
<dbReference type="OrthoDB" id="5196233at2"/>
<keyword evidence="1" id="KW-1133">Transmembrane helix</keyword>
<proteinExistence type="predicted"/>
<dbReference type="RefSeq" id="WP_035057010.1">
    <property type="nucleotide sequence ID" value="NZ_AXCZ01000008.1"/>
</dbReference>
<evidence type="ECO:0000313" key="3">
    <source>
        <dbReference type="Proteomes" id="UP000054314"/>
    </source>
</evidence>
<evidence type="ECO:0000313" key="2">
    <source>
        <dbReference type="EMBL" id="KGM14255.1"/>
    </source>
</evidence>
<protein>
    <submittedName>
        <fullName evidence="2">Fimbrial assembly protein</fullName>
    </submittedName>
</protein>
<organism evidence="2 3">
    <name type="scientific">Cellulomonas bogoriensis 69B4 = DSM 16987</name>
    <dbReference type="NCBI Taxonomy" id="1386082"/>
    <lineage>
        <taxon>Bacteria</taxon>
        <taxon>Bacillati</taxon>
        <taxon>Actinomycetota</taxon>
        <taxon>Actinomycetes</taxon>
        <taxon>Micrococcales</taxon>
        <taxon>Cellulomonadaceae</taxon>
        <taxon>Cellulomonas</taxon>
    </lineage>
</organism>
<reference evidence="2 3" key="1">
    <citation type="submission" date="2013-08" db="EMBL/GenBank/DDBJ databases">
        <title>Genome sequencing of Cellulomonas bogoriensis 69B4.</title>
        <authorList>
            <person name="Chen F."/>
            <person name="Li Y."/>
            <person name="Wang G."/>
        </authorList>
    </citation>
    <scope>NUCLEOTIDE SEQUENCE [LARGE SCALE GENOMIC DNA]</scope>
    <source>
        <strain evidence="2 3">69B4</strain>
    </source>
</reference>
<dbReference type="EMBL" id="AXCZ01000008">
    <property type="protein sequence ID" value="KGM14255.1"/>
    <property type="molecule type" value="Genomic_DNA"/>
</dbReference>
<evidence type="ECO:0000256" key="1">
    <source>
        <dbReference type="SAM" id="Phobius"/>
    </source>
</evidence>
<dbReference type="AlphaFoldDB" id="A0A0A0C273"/>
<comment type="caution">
    <text evidence="2">The sequence shown here is derived from an EMBL/GenBank/DDBJ whole genome shotgun (WGS) entry which is preliminary data.</text>
</comment>
<accession>A0A0A0C273</accession>
<sequence>MSTPKGGILQGASAVPQVNLLPAEIRASRSLRTLKRLLALALVGVVVAAAVGFVGSMLFAQAAERELEAERAETARLIAEQRQYSEVPRVLADLDAATRARLLGSSTEILWAGYLEDLMTVSPSDVAFTSIRTSGATPMQPGATVSNPLHQPSVVTLEFQGHALELPDVARWAEQLESIPAFQDAYVTFTGRTEGSSGPLEGIEYYDVTGSVQVTDEAYARRFDAVEEED</sequence>